<protein>
    <submittedName>
        <fullName evidence="2">GNAT family N-acetyltransferase</fullName>
        <ecNumber evidence="2">2.3.1.-</ecNumber>
    </submittedName>
</protein>
<dbReference type="Gene3D" id="3.40.630.30">
    <property type="match status" value="1"/>
</dbReference>
<keyword evidence="2" id="KW-0012">Acyltransferase</keyword>
<evidence type="ECO:0000313" key="2">
    <source>
        <dbReference type="EMBL" id="XAF71329.1"/>
    </source>
</evidence>
<dbReference type="Pfam" id="PF13302">
    <property type="entry name" value="Acetyltransf_3"/>
    <property type="match status" value="1"/>
</dbReference>
<dbReference type="GO" id="GO:0016746">
    <property type="term" value="F:acyltransferase activity"/>
    <property type="evidence" value="ECO:0007669"/>
    <property type="project" value="UniProtKB-KW"/>
</dbReference>
<dbReference type="Proteomes" id="UP001436297">
    <property type="component" value="Chromosome"/>
</dbReference>
<proteinExistence type="predicted"/>
<evidence type="ECO:0000259" key="1">
    <source>
        <dbReference type="PROSITE" id="PS51186"/>
    </source>
</evidence>
<reference evidence="2 3" key="1">
    <citation type="journal article" date="2024" name="Pathogens">
        <title>Staphylococcus hsinchuensis sp. nov., Isolated from Soymilk.</title>
        <authorList>
            <person name="Wang Y.T."/>
            <person name="Lin Y.C."/>
            <person name="Hsieh Y.H."/>
            <person name="Lin Y.T."/>
            <person name="Hamada M."/>
            <person name="Chen C.C."/>
            <person name="Liou J.S."/>
            <person name="Lee A.Y."/>
            <person name="Zhang W.L."/>
            <person name="Chen Y.T."/>
            <person name="Huang C.H."/>
        </authorList>
    </citation>
    <scope>NUCLEOTIDE SEQUENCE [LARGE SCALE GENOMIC DNA]</scope>
    <source>
        <strain evidence="2 3">H164</strain>
    </source>
</reference>
<dbReference type="PROSITE" id="PS51186">
    <property type="entry name" value="GNAT"/>
    <property type="match status" value="1"/>
</dbReference>
<dbReference type="SUPFAM" id="SSF55729">
    <property type="entry name" value="Acyl-CoA N-acyltransferases (Nat)"/>
    <property type="match status" value="1"/>
</dbReference>
<dbReference type="EMBL" id="CP128355">
    <property type="protein sequence ID" value="XAF71329.1"/>
    <property type="molecule type" value="Genomic_DNA"/>
</dbReference>
<dbReference type="InterPro" id="IPR000182">
    <property type="entry name" value="GNAT_dom"/>
</dbReference>
<dbReference type="RefSeq" id="WP_342610531.1">
    <property type="nucleotide sequence ID" value="NZ_CP128355.1"/>
</dbReference>
<dbReference type="PANTHER" id="PTHR39173:SF1">
    <property type="entry name" value="ACETYLTRANSFERASE"/>
    <property type="match status" value="1"/>
</dbReference>
<gene>
    <name evidence="2" type="ORF">QQM35_04335</name>
</gene>
<dbReference type="PANTHER" id="PTHR39173">
    <property type="entry name" value="ACETYLTRANSFERASE"/>
    <property type="match status" value="1"/>
</dbReference>
<keyword evidence="3" id="KW-1185">Reference proteome</keyword>
<feature type="domain" description="N-acetyltransferase" evidence="1">
    <location>
        <begin position="1"/>
        <end position="164"/>
    </location>
</feature>
<name>A0ABZ3EEN5_9STAP</name>
<accession>A0ABZ3EEN5</accession>
<dbReference type="CDD" id="cd04301">
    <property type="entry name" value="NAT_SF"/>
    <property type="match status" value="1"/>
</dbReference>
<dbReference type="EC" id="2.3.1.-" evidence="2"/>
<keyword evidence="2" id="KW-0808">Transferase</keyword>
<dbReference type="InterPro" id="IPR016181">
    <property type="entry name" value="Acyl_CoA_acyltransferase"/>
</dbReference>
<sequence>MEFRELTMADEPLYCNYISEWIDHDEKIVPSITNITRYDNFSQLVHFLADSKSSDGFVDNTTLFLIDDDEIIGAANIRHELNDRLKKAVGHIGYGVRKKYRGKGYGTKILKKSLDYASRIGITEVLVTCKQGNDASAAVIMNNGGEEIESYHREDGTVFRRFIIENG</sequence>
<evidence type="ECO:0000313" key="3">
    <source>
        <dbReference type="Proteomes" id="UP001436297"/>
    </source>
</evidence>
<organism evidence="2 3">
    <name type="scientific">Staphylococcus hsinchuensis</name>
    <dbReference type="NCBI Taxonomy" id="3051183"/>
    <lineage>
        <taxon>Bacteria</taxon>
        <taxon>Bacillati</taxon>
        <taxon>Bacillota</taxon>
        <taxon>Bacilli</taxon>
        <taxon>Bacillales</taxon>
        <taxon>Staphylococcaceae</taxon>
        <taxon>Staphylococcus</taxon>
    </lineage>
</organism>